<sequence>MDEEKIEIRAGKLRLEIPRTAEEIDIAMSILARMKPKEVTPPRDMEIERDHYRKAFKEQVQRTQELEKKLQECQFELERLKKRRDVKRRV</sequence>
<dbReference type="EMBL" id="BARV01027445">
    <property type="protein sequence ID" value="GAI37341.1"/>
    <property type="molecule type" value="Genomic_DNA"/>
</dbReference>
<accession>X1P4H2</accession>
<evidence type="ECO:0000313" key="1">
    <source>
        <dbReference type="EMBL" id="GAI37341.1"/>
    </source>
</evidence>
<comment type="caution">
    <text evidence="1">The sequence shown here is derived from an EMBL/GenBank/DDBJ whole genome shotgun (WGS) entry which is preliminary data.</text>
</comment>
<proteinExistence type="predicted"/>
<organism evidence="1">
    <name type="scientific">marine sediment metagenome</name>
    <dbReference type="NCBI Taxonomy" id="412755"/>
    <lineage>
        <taxon>unclassified sequences</taxon>
        <taxon>metagenomes</taxon>
        <taxon>ecological metagenomes</taxon>
    </lineage>
</organism>
<name>X1P4H2_9ZZZZ</name>
<reference evidence="1" key="1">
    <citation type="journal article" date="2014" name="Front. Microbiol.">
        <title>High frequency of phylogenetically diverse reductive dehalogenase-homologous genes in deep subseafloor sedimentary metagenomes.</title>
        <authorList>
            <person name="Kawai M."/>
            <person name="Futagami T."/>
            <person name="Toyoda A."/>
            <person name="Takaki Y."/>
            <person name="Nishi S."/>
            <person name="Hori S."/>
            <person name="Arai W."/>
            <person name="Tsubouchi T."/>
            <person name="Morono Y."/>
            <person name="Uchiyama I."/>
            <person name="Ito T."/>
            <person name="Fujiyama A."/>
            <person name="Inagaki F."/>
            <person name="Takami H."/>
        </authorList>
    </citation>
    <scope>NUCLEOTIDE SEQUENCE</scope>
    <source>
        <strain evidence="1">Expedition CK06-06</strain>
    </source>
</reference>
<gene>
    <name evidence="1" type="ORF">S06H3_44155</name>
</gene>
<dbReference type="AlphaFoldDB" id="X1P4H2"/>
<protein>
    <submittedName>
        <fullName evidence="1">Uncharacterized protein</fullName>
    </submittedName>
</protein>